<dbReference type="EC" id="2.7.11.1" evidence="5"/>
<dbReference type="FunFam" id="1.20.900.10:FF:000027">
    <property type="entry name" value="Obscurin, cytoskeletal calmodulin and titin-interacting RhoGEF"/>
    <property type="match status" value="1"/>
</dbReference>
<dbReference type="Pfam" id="PF07679">
    <property type="entry name" value="I-set"/>
    <property type="match status" value="56"/>
</dbReference>
<dbReference type="CDD" id="cd13239">
    <property type="entry name" value="PH_Obscurin"/>
    <property type="match status" value="1"/>
</dbReference>
<dbReference type="SMART" id="SM00060">
    <property type="entry name" value="FN3"/>
    <property type="match status" value="2"/>
</dbReference>
<dbReference type="GO" id="GO:0046872">
    <property type="term" value="F:metal ion binding"/>
    <property type="evidence" value="ECO:0007669"/>
    <property type="project" value="UniProtKB-KW"/>
</dbReference>
<dbReference type="InterPro" id="IPR052385">
    <property type="entry name" value="Obscurin/Obscurin-like_Reg"/>
</dbReference>
<protein>
    <recommendedName>
        <fullName evidence="5">non-specific serine/threonine protein kinase</fullName>
        <ecNumber evidence="5">2.7.11.1</ecNumber>
    </recommendedName>
</protein>
<feature type="domain" description="Ig-like" evidence="25">
    <location>
        <begin position="4730"/>
        <end position="4819"/>
    </location>
</feature>
<feature type="region of interest" description="Disordered" evidence="22">
    <location>
        <begin position="5573"/>
        <end position="5619"/>
    </location>
</feature>
<feature type="domain" description="Fibronectin type-III" evidence="26">
    <location>
        <begin position="5279"/>
        <end position="5373"/>
    </location>
</feature>
<comment type="subcellular location">
    <subcellularLocation>
        <location evidence="3">Cytoplasm</location>
    </subcellularLocation>
    <subcellularLocation>
        <location evidence="2">Nucleus</location>
    </subcellularLocation>
</comment>
<evidence type="ECO:0000259" key="26">
    <source>
        <dbReference type="PROSITE" id="PS50853"/>
    </source>
</evidence>
<dbReference type="InterPro" id="IPR036116">
    <property type="entry name" value="FN3_sf"/>
</dbReference>
<feature type="region of interest" description="Disordered" evidence="22">
    <location>
        <begin position="7230"/>
        <end position="7273"/>
    </location>
</feature>
<name>A0A4W2D9I5_BOBOX</name>
<feature type="domain" description="Ig-like" evidence="25">
    <location>
        <begin position="6007"/>
        <end position="6096"/>
    </location>
</feature>
<dbReference type="InterPro" id="IPR000048">
    <property type="entry name" value="IQ_motif_EF-hand-BS"/>
</dbReference>
<feature type="domain" description="Ig-like" evidence="25">
    <location>
        <begin position="3680"/>
        <end position="3763"/>
    </location>
</feature>
<keyword evidence="8" id="KW-0597">Phosphoprotein</keyword>
<feature type="compositionally biased region" description="Acidic residues" evidence="22">
    <location>
        <begin position="5529"/>
        <end position="5541"/>
    </location>
</feature>
<evidence type="ECO:0000256" key="15">
    <source>
        <dbReference type="ARBA" id="ARBA00022842"/>
    </source>
</evidence>
<evidence type="ECO:0000256" key="19">
    <source>
        <dbReference type="ARBA" id="ARBA00023319"/>
    </source>
</evidence>
<feature type="domain" description="Ig-like" evidence="25">
    <location>
        <begin position="330"/>
        <end position="413"/>
    </location>
</feature>
<feature type="domain" description="Ig-like" evidence="25">
    <location>
        <begin position="6748"/>
        <end position="6831"/>
    </location>
</feature>
<feature type="domain" description="Ig-like" evidence="25">
    <location>
        <begin position="2216"/>
        <end position="2302"/>
    </location>
</feature>
<dbReference type="FunFam" id="2.60.40.10:FF:000841">
    <property type="entry name" value="obscurin isoform X4"/>
    <property type="match status" value="1"/>
</dbReference>
<feature type="domain" description="Ig-like" evidence="25">
    <location>
        <begin position="4352"/>
        <end position="4435"/>
    </location>
</feature>
<evidence type="ECO:0000256" key="20">
    <source>
        <dbReference type="ARBA" id="ARBA00047899"/>
    </source>
</evidence>
<dbReference type="Gene3D" id="1.20.900.10">
    <property type="entry name" value="Dbl homology (DH) domain"/>
    <property type="match status" value="1"/>
</dbReference>
<dbReference type="PROSITE" id="PS50010">
    <property type="entry name" value="DH_2"/>
    <property type="match status" value="1"/>
</dbReference>
<feature type="domain" description="DH" evidence="24">
    <location>
        <begin position="6427"/>
        <end position="6611"/>
    </location>
</feature>
<keyword evidence="14" id="KW-0067">ATP-binding</keyword>
<dbReference type="CDD" id="cd00096">
    <property type="entry name" value="Ig"/>
    <property type="match status" value="3"/>
</dbReference>
<keyword evidence="12" id="KW-0547">Nucleotide-binding</keyword>
<dbReference type="FunFam" id="2.60.40.10:FF:000652">
    <property type="entry name" value="obscurin isoform X3"/>
    <property type="match status" value="1"/>
</dbReference>
<dbReference type="FunFam" id="2.60.40.10:FF:001032">
    <property type="entry name" value="Obscurin, cytoskeletal calmodulin and titin-interacting RhoGEF"/>
    <property type="match status" value="1"/>
</dbReference>
<feature type="domain" description="Ig-like" evidence="25">
    <location>
        <begin position="1759"/>
        <end position="1847"/>
    </location>
</feature>
<feature type="domain" description="Ig-like" evidence="25">
    <location>
        <begin position="1299"/>
        <end position="1387"/>
    </location>
</feature>
<dbReference type="GO" id="GO:0005634">
    <property type="term" value="C:nucleus"/>
    <property type="evidence" value="ECO:0007669"/>
    <property type="project" value="UniProtKB-SubCell"/>
</dbReference>
<feature type="domain" description="Ig-like" evidence="25">
    <location>
        <begin position="790"/>
        <end position="878"/>
    </location>
</feature>
<dbReference type="FunFam" id="2.60.40.10:FF:000917">
    <property type="entry name" value="Obscurin, cytoskeletal calmodulin and titin-interacting RhoGEF"/>
    <property type="match status" value="1"/>
</dbReference>
<dbReference type="SMART" id="SM00408">
    <property type="entry name" value="IGc2"/>
    <property type="match status" value="53"/>
</dbReference>
<evidence type="ECO:0000256" key="21">
    <source>
        <dbReference type="ARBA" id="ARBA00048679"/>
    </source>
</evidence>
<dbReference type="Pfam" id="PF22697">
    <property type="entry name" value="SOS1_NGEF_PH"/>
    <property type="match status" value="1"/>
</dbReference>
<dbReference type="SUPFAM" id="SSF48065">
    <property type="entry name" value="DBL homology domain (DH-domain)"/>
    <property type="match status" value="1"/>
</dbReference>
<dbReference type="FunFam" id="2.60.40.10:FF:000032">
    <property type="entry name" value="palladin isoform X1"/>
    <property type="match status" value="1"/>
</dbReference>
<feature type="domain" description="Ig-like" evidence="25">
    <location>
        <begin position="4825"/>
        <end position="4917"/>
    </location>
</feature>
<dbReference type="PROSITE" id="PS50835">
    <property type="entry name" value="IG_LIKE"/>
    <property type="match status" value="51"/>
</dbReference>
<feature type="domain" description="Ig-like" evidence="25">
    <location>
        <begin position="3768"/>
        <end position="3851"/>
    </location>
</feature>
<dbReference type="GO" id="GO:0005516">
    <property type="term" value="F:calmodulin binding"/>
    <property type="evidence" value="ECO:0007669"/>
    <property type="project" value="UniProtKB-KW"/>
</dbReference>
<keyword evidence="16" id="KW-0112">Calmodulin-binding</keyword>
<dbReference type="Gene3D" id="2.60.40.10">
    <property type="entry name" value="Immunoglobulins"/>
    <property type="match status" value="65"/>
</dbReference>
<dbReference type="FunFam" id="2.60.40.10:FF:001055">
    <property type="entry name" value="Obscurin, cytoskeletal calmodulin and titin-interacting RhoGEF"/>
    <property type="match status" value="1"/>
</dbReference>
<feature type="domain" description="PH" evidence="23">
    <location>
        <begin position="6629"/>
        <end position="6738"/>
    </location>
</feature>
<evidence type="ECO:0000256" key="2">
    <source>
        <dbReference type="ARBA" id="ARBA00004123"/>
    </source>
</evidence>
<dbReference type="CDD" id="cd00063">
    <property type="entry name" value="FN3"/>
    <property type="match status" value="2"/>
</dbReference>
<dbReference type="InterPro" id="IPR013106">
    <property type="entry name" value="Ig_V-set"/>
</dbReference>
<dbReference type="FunFam" id="2.60.40.10:FF:000747">
    <property type="entry name" value="obscurin isoform X6"/>
    <property type="match status" value="1"/>
</dbReference>
<feature type="domain" description="Ig-like" evidence="25">
    <location>
        <begin position="4264"/>
        <end position="4347"/>
    </location>
</feature>
<evidence type="ECO:0000256" key="1">
    <source>
        <dbReference type="ARBA" id="ARBA00001946"/>
    </source>
</evidence>
<comment type="cofactor">
    <cofactor evidence="1">
        <name>Mg(2+)</name>
        <dbReference type="ChEBI" id="CHEBI:18420"/>
    </cofactor>
</comment>
<feature type="region of interest" description="Disordered" evidence="22">
    <location>
        <begin position="6301"/>
        <end position="6343"/>
    </location>
</feature>
<dbReference type="FunFam" id="2.60.40.10:FF:000954">
    <property type="entry name" value="Obscurin, cytoskeletal calmodulin and titin-interacting RhoGEF"/>
    <property type="match status" value="1"/>
</dbReference>
<feature type="domain" description="Ig-like" evidence="25">
    <location>
        <begin position="2966"/>
        <end position="3050"/>
    </location>
</feature>
<feature type="domain" description="Ig-like" evidence="25">
    <location>
        <begin position="10"/>
        <end position="100"/>
    </location>
</feature>
<organism evidence="27 28">
    <name type="scientific">Bos indicus x Bos taurus</name>
    <name type="common">Hybrid cattle</name>
    <dbReference type="NCBI Taxonomy" id="30522"/>
    <lineage>
        <taxon>Eukaryota</taxon>
        <taxon>Metazoa</taxon>
        <taxon>Chordata</taxon>
        <taxon>Craniata</taxon>
        <taxon>Vertebrata</taxon>
        <taxon>Euteleostomi</taxon>
        <taxon>Mammalia</taxon>
        <taxon>Eutheria</taxon>
        <taxon>Laurasiatheria</taxon>
        <taxon>Artiodactyla</taxon>
        <taxon>Ruminantia</taxon>
        <taxon>Pecora</taxon>
        <taxon>Bovidae</taxon>
        <taxon>Bovinae</taxon>
        <taxon>Bos</taxon>
    </lineage>
</organism>
<dbReference type="SMART" id="SM00233">
    <property type="entry name" value="PH"/>
    <property type="match status" value="1"/>
</dbReference>
<feature type="domain" description="Ig-like" evidence="25">
    <location>
        <begin position="6842"/>
        <end position="6932"/>
    </location>
</feature>
<dbReference type="PROSITE" id="PS50853">
    <property type="entry name" value="FN3"/>
    <property type="match status" value="2"/>
</dbReference>
<dbReference type="FunFam" id="2.60.40.10:FF:000707">
    <property type="entry name" value="Obscurin, cytoskeletal calmodulin and titin-interacting RhoGEF"/>
    <property type="match status" value="1"/>
</dbReference>
<feature type="domain" description="Ig-like" evidence="25">
    <location>
        <begin position="235"/>
        <end position="321"/>
    </location>
</feature>
<dbReference type="GO" id="GO:0005524">
    <property type="term" value="F:ATP binding"/>
    <property type="evidence" value="ECO:0007669"/>
    <property type="project" value="UniProtKB-KW"/>
</dbReference>
<comment type="catalytic activity">
    <reaction evidence="21">
        <text>L-seryl-[protein] + ATP = O-phospho-L-seryl-[protein] + ADP + H(+)</text>
        <dbReference type="Rhea" id="RHEA:17989"/>
        <dbReference type="Rhea" id="RHEA-COMP:9863"/>
        <dbReference type="Rhea" id="RHEA-COMP:11604"/>
        <dbReference type="ChEBI" id="CHEBI:15378"/>
        <dbReference type="ChEBI" id="CHEBI:29999"/>
        <dbReference type="ChEBI" id="CHEBI:30616"/>
        <dbReference type="ChEBI" id="CHEBI:83421"/>
        <dbReference type="ChEBI" id="CHEBI:456216"/>
        <dbReference type="EC" id="2.7.11.1"/>
    </reaction>
</comment>
<feature type="domain" description="Ig-like" evidence="25">
    <location>
        <begin position="1207"/>
        <end position="1295"/>
    </location>
</feature>
<dbReference type="Gene3D" id="2.30.29.30">
    <property type="entry name" value="Pleckstrin-homology domain (PH domain)/Phosphotyrosine-binding domain (PTB)"/>
    <property type="match status" value="1"/>
</dbReference>
<dbReference type="InterPro" id="IPR007110">
    <property type="entry name" value="Ig-like_dom"/>
</dbReference>
<dbReference type="InterPro" id="IPR035899">
    <property type="entry name" value="DBL_dom_sf"/>
</dbReference>
<dbReference type="SUPFAM" id="SSF49265">
    <property type="entry name" value="Fibronectin type III"/>
    <property type="match status" value="2"/>
</dbReference>
<dbReference type="GO" id="GO:0004674">
    <property type="term" value="F:protein serine/threonine kinase activity"/>
    <property type="evidence" value="ECO:0007669"/>
    <property type="project" value="UniProtKB-KW"/>
</dbReference>
<feature type="domain" description="Ig-like" evidence="25">
    <location>
        <begin position="2485"/>
        <end position="2569"/>
    </location>
</feature>
<dbReference type="InterPro" id="IPR055251">
    <property type="entry name" value="SOS1_NGEF_PH"/>
</dbReference>
<evidence type="ECO:0000256" key="14">
    <source>
        <dbReference type="ARBA" id="ARBA00022840"/>
    </source>
</evidence>
<dbReference type="PROSITE" id="PS50003">
    <property type="entry name" value="PH_DOMAIN"/>
    <property type="match status" value="1"/>
</dbReference>
<reference evidence="27 28" key="1">
    <citation type="submission" date="2018-11" db="EMBL/GenBank/DDBJ databases">
        <title>Haplotype-resolved cattle genomes.</title>
        <authorList>
            <person name="Low W.Y."/>
            <person name="Tearle R."/>
            <person name="Bickhart D.M."/>
            <person name="Rosen B.D."/>
            <person name="Koren S."/>
            <person name="Rhie A."/>
            <person name="Hiendleder S."/>
            <person name="Phillippy A.M."/>
            <person name="Smith T.P.L."/>
            <person name="Williams J.L."/>
        </authorList>
    </citation>
    <scope>NUCLEOTIDE SEQUENCE [LARGE SCALE GENOMIC DNA]</scope>
</reference>
<accession>A0A4W2D9I5</accession>
<feature type="domain" description="Ig-like" evidence="25">
    <location>
        <begin position="2307"/>
        <end position="2391"/>
    </location>
</feature>
<dbReference type="CDD" id="cd23767">
    <property type="entry name" value="IQCD"/>
    <property type="match status" value="1"/>
</dbReference>
<feature type="domain" description="Ig-like" evidence="25">
    <location>
        <begin position="3504"/>
        <end position="3587"/>
    </location>
</feature>
<feature type="domain" description="Ig-like" evidence="25">
    <location>
        <begin position="2609"/>
        <end position="2700"/>
    </location>
</feature>
<feature type="domain" description="Ig-like" evidence="25">
    <location>
        <begin position="5365"/>
        <end position="5464"/>
    </location>
</feature>
<evidence type="ECO:0000259" key="23">
    <source>
        <dbReference type="PROSITE" id="PS50003"/>
    </source>
</evidence>
<feature type="domain" description="Ig-like" evidence="25">
    <location>
        <begin position="1851"/>
        <end position="1939"/>
    </location>
</feature>
<evidence type="ECO:0000256" key="17">
    <source>
        <dbReference type="ARBA" id="ARBA00023157"/>
    </source>
</evidence>
<feature type="domain" description="Ig-like" evidence="25">
    <location>
        <begin position="1115"/>
        <end position="1193"/>
    </location>
</feature>
<dbReference type="InterPro" id="IPR003961">
    <property type="entry name" value="FN3_dom"/>
</dbReference>
<dbReference type="SMART" id="SM00409">
    <property type="entry name" value="IG"/>
    <property type="match status" value="60"/>
</dbReference>
<keyword evidence="10" id="KW-0479">Metal-binding</keyword>
<feature type="domain" description="Ig-like" evidence="25">
    <location>
        <begin position="1391"/>
        <end position="1479"/>
    </location>
</feature>
<feature type="domain" description="Ig-like" evidence="25">
    <location>
        <begin position="1575"/>
        <end position="1663"/>
    </location>
</feature>
<feature type="compositionally biased region" description="Basic and acidic residues" evidence="22">
    <location>
        <begin position="7017"/>
        <end position="7027"/>
    </location>
</feature>
<dbReference type="CDD" id="cd20971">
    <property type="entry name" value="IgI_1_Titin-A168_like"/>
    <property type="match status" value="1"/>
</dbReference>
<dbReference type="FunFam" id="2.60.40.10:FF:000773">
    <property type="entry name" value="obscurin isoform X4"/>
    <property type="match status" value="1"/>
</dbReference>
<dbReference type="FunFam" id="2.60.40.10:FF:001214">
    <property type="entry name" value="Obscurin, cytoskeletal calmodulin and titin-interacting RhoGEF"/>
    <property type="match status" value="1"/>
</dbReference>
<dbReference type="InterPro" id="IPR003599">
    <property type="entry name" value="Ig_sub"/>
</dbReference>
<evidence type="ECO:0000256" key="7">
    <source>
        <dbReference type="ARBA" id="ARBA00022527"/>
    </source>
</evidence>
<feature type="domain" description="Ig-like" evidence="25">
    <location>
        <begin position="4105"/>
        <end position="4188"/>
    </location>
</feature>
<dbReference type="Pfam" id="PF00621">
    <property type="entry name" value="RhoGEF"/>
    <property type="match status" value="1"/>
</dbReference>
<evidence type="ECO:0000256" key="18">
    <source>
        <dbReference type="ARBA" id="ARBA00023242"/>
    </source>
</evidence>
<dbReference type="FunFam" id="2.60.40.10:FF:000421">
    <property type="entry name" value="LOW QUALITY PROTEIN: obscurin"/>
    <property type="match status" value="3"/>
</dbReference>
<reference evidence="27" key="2">
    <citation type="submission" date="2025-08" db="UniProtKB">
        <authorList>
            <consortium name="Ensembl"/>
        </authorList>
    </citation>
    <scope>IDENTIFICATION</scope>
</reference>
<dbReference type="FunFam" id="2.60.40.10:FF:000599">
    <property type="entry name" value="obscurin isoform X3"/>
    <property type="match status" value="1"/>
</dbReference>
<dbReference type="InterPro" id="IPR013783">
    <property type="entry name" value="Ig-like_fold"/>
</dbReference>
<evidence type="ECO:0000256" key="6">
    <source>
        <dbReference type="ARBA" id="ARBA00022490"/>
    </source>
</evidence>
<feature type="domain" description="Ig-like" evidence="25">
    <location>
        <begin position="2036"/>
        <end position="2113"/>
    </location>
</feature>
<evidence type="ECO:0000256" key="13">
    <source>
        <dbReference type="ARBA" id="ARBA00022777"/>
    </source>
</evidence>
<feature type="domain" description="Ig-like" evidence="25">
    <location>
        <begin position="4528"/>
        <end position="4611"/>
    </location>
</feature>
<evidence type="ECO:0000256" key="16">
    <source>
        <dbReference type="ARBA" id="ARBA00022860"/>
    </source>
</evidence>
<comment type="similarity">
    <text evidence="4">Belongs to the protein kinase superfamily. CAMK Ser/Thr protein kinase family.</text>
</comment>
<dbReference type="InterPro" id="IPR013098">
    <property type="entry name" value="Ig_I-set"/>
</dbReference>
<keyword evidence="7" id="KW-0723">Serine/threonine-protein kinase</keyword>
<dbReference type="FunFam" id="2.60.40.10:FF:000050">
    <property type="entry name" value="Titin isoform B"/>
    <property type="match status" value="3"/>
</dbReference>
<evidence type="ECO:0000256" key="9">
    <source>
        <dbReference type="ARBA" id="ARBA00022679"/>
    </source>
</evidence>
<dbReference type="FunFam" id="2.30.29.30:FF:000197">
    <property type="entry name" value="obscurin isoform X5"/>
    <property type="match status" value="1"/>
</dbReference>
<feature type="region of interest" description="Disordered" evidence="22">
    <location>
        <begin position="6975"/>
        <end position="7029"/>
    </location>
</feature>
<feature type="domain" description="Ig-like" evidence="25">
    <location>
        <begin position="1483"/>
        <end position="1571"/>
    </location>
</feature>
<dbReference type="PROSITE" id="PS50096">
    <property type="entry name" value="IQ"/>
    <property type="match status" value="1"/>
</dbReference>
<feature type="domain" description="Ig-like" evidence="25">
    <location>
        <begin position="5873"/>
        <end position="5962"/>
    </location>
</feature>
<dbReference type="GO" id="GO:0005085">
    <property type="term" value="F:guanyl-nucleotide exchange factor activity"/>
    <property type="evidence" value="ECO:0007669"/>
    <property type="project" value="InterPro"/>
</dbReference>
<dbReference type="InterPro" id="IPR003598">
    <property type="entry name" value="Ig_sub2"/>
</dbReference>
<dbReference type="FunFam" id="2.60.40.10:FF:000898">
    <property type="entry name" value="Obscurin, cytoskeletal calmodulin and titin-interacting RhoGEF"/>
    <property type="match status" value="1"/>
</dbReference>
<dbReference type="FunFam" id="2.60.40.10:FF:000989">
    <property type="entry name" value="Obscurin, cytoskeletal calmodulin and titin-interacting RhoGEF"/>
    <property type="match status" value="1"/>
</dbReference>
<dbReference type="FunFam" id="2.60.40.10:FF:001295">
    <property type="entry name" value="Obscurin, cytoskeletal calmodulin and titin-interacting RhoGEF"/>
    <property type="match status" value="1"/>
</dbReference>
<dbReference type="FunFam" id="2.60.40.10:FF:000075">
    <property type="entry name" value="Obscurin, cytoskeletal calmodulin and titin-interacting RhoGEF"/>
    <property type="match status" value="13"/>
</dbReference>
<feature type="domain" description="Ig-like" evidence="25">
    <location>
        <begin position="701"/>
        <end position="774"/>
    </location>
</feature>
<evidence type="ECO:0000256" key="5">
    <source>
        <dbReference type="ARBA" id="ARBA00012513"/>
    </source>
</evidence>
<dbReference type="FunFam" id="2.60.40.10:FF:001136">
    <property type="entry name" value="Obscurin, cytoskeletal calmodulin and titin-interacting RhoGEF"/>
    <property type="match status" value="1"/>
</dbReference>
<proteinExistence type="inferred from homology"/>
<dbReference type="InterPro" id="IPR001849">
    <property type="entry name" value="PH_domain"/>
</dbReference>
<feature type="domain" description="Ig-like" evidence="25">
    <location>
        <begin position="932"/>
        <end position="1009"/>
    </location>
</feature>
<feature type="domain" description="Ig-like" evidence="25">
    <location>
        <begin position="2121"/>
        <end position="2212"/>
    </location>
</feature>
<dbReference type="FunFam" id="2.60.40.10:FF:000148">
    <property type="entry name" value="titin isoform X1"/>
    <property type="match status" value="2"/>
</dbReference>
<dbReference type="Pfam" id="PF00041">
    <property type="entry name" value="fn3"/>
    <property type="match status" value="2"/>
</dbReference>
<dbReference type="Gene3D" id="2.30.30.40">
    <property type="entry name" value="SH3 Domains"/>
    <property type="match status" value="1"/>
</dbReference>
<dbReference type="GO" id="GO:0005737">
    <property type="term" value="C:cytoplasm"/>
    <property type="evidence" value="ECO:0007669"/>
    <property type="project" value="UniProtKB-SubCell"/>
</dbReference>
<sequence length="7341" mass="796144">MDHSSFSGAPRFLTRPKAFVVSVGKDATLSCQIVGNPTPQVSWEKDRQLVEAGGRFRLAQDGDLYRLTILDLALGDSGQYVCRARNAIGEAFAAVGLQVDADAACAEQAPHFLLRPTSIRVREGAEATFRCRVRGSPPMSVSWAKNGRRLGVLDAPRVRVEESGEASALRIRAAQPRDSGTYTVHAENPLGAASAAAGLTVDAEAEAANPPGASTAMLLAHLQRRREAMRAGGAPASPPSAGTRTCTVTEGKHARLSCFVTGEPKPEIVWKKDGQLVVEGRRHVVYEDEQENFVLKILFCKQSDCGLYTCTASNLVGQTYSSVLVVVREPTVPFRKRLQDLEVPEKASATFQCEVPVPAMESAWYKEETRLWASAKYFIEEAGAERRLTVLNVSSDDDAVYICETAEGSRTVAELAVRGNLLRKLPRKTAVRVGDTAMFCVELAKPEGPVQWLWNQKAVVAGGRVAITAEGTCHTLTISQCSLEDVGEVAFVAGDCRTSTQFCVSAPRRPPLHAPEAPVVKAQTESSVTLGWSPPPAGDRPAAIEGYLVEKKRLGAYTWSRCHEDEWVTTPELTVAGVAEEGEFQFRVSAVNSFGQSPYLEFPGTVHLAPQLAVKTPLKAVEAVEGGEVTFSVDLTTASSGEWFLDGRVLKASSVYVIQRDGTRHTLTIRSVPVSLHGAELKFVANGIESSIRMEVRGRDPRPAPAAAAREVLARLHEEAQLLAELSDQAAAVTWLKDGHTLSPGPKYEVQASAGQRALLVRDVKREDAGLYECVSRGSRIAYQLLVQEPSVVFAKEQPACSEVQAVAGTSATLSCEVAQAQTEVTWYKDGKKLSSSSKVRVEATGRGRRLVVQQAGKADAGEYSCEAGGQKVSFRLDVTGHQAGAEPGEVSSSVLPSHPTTSSPSRSSLPGAAVLTEMGSLTLCIPLSSEPSVFAKEQPARSEVQAVAGTSATLSCEVAQAQTEVTWYKDGKKLSSSSKVRVEAKGCTRKLVVQQAGKADAGEYSCEAGGQKVSFHLDVTEPSVVFAKEQPARSEVQAVAGTSATLSCEVAQAQTEVTWYKDGKKLSSSSKVRVEATGRRRRLVVQQAGKADAGEYSCEAWGQKVSFRLDVTEPSVVFAKEQPARSEVQAVAGASATLSCEVAQAQTEVMWYKDGKKLSSSSKVHLEARGCTRQLVVQQAGKADAGEYSCEAGGQKVSFHLDVTEPSVVFAKEQPARSEVQAVAGASATLSCEVAQAQTEVTWYKDGKKLSSSSKVRVEATDRGRRLVVQQAGKADAGEYICEAGGQKVSFRLDVTEPSVVFAKEQPAHSEVQAMAGASAMLSCEVAQAQTEVTWYKDGKKLSSSSKVRVEAKGRTRQLVVQQAGKADAGEYSCEAGGQKVSFRLDVTEPSVVFAKEQPARSEVQAVVGASATLNCEVAQAQTEVTWYKDGKKLSSSSKVRVEAKGCTRQLVVQQAGKADAGEYSCEAGGQKVSFRLDVTEPSVVFAKEQPARSEVQAVAGASATLSCEVAQAQTEVTWYKDGKKLSSSSKVRVEATGRGRRLVVQQAGKADAGEYSCEAGGQKVSFRLDVTEPSVVFAKEQPARSEVQAVAGASATLSCEVAQAQTEVTWYKDGKKLSSSSKVHVEATGRGRRLVVQQAGKADAGEYSCEAGGQKVSFRLDVTEPSVVFAKEQPARSEVQAVAGASATLSCEVAQAQTEVTWYKDGKKLSSSSKVRVEATGRGRRLVVQQAGKADAGEYSCEAGGQKVSFHLDVTEPSVVFAKEQPACSEVQAVAGASATLNCEVAQAQMEVTWYKDGKKLSSSSKVRVEAKGCTRRLVVQQAGKADAGEYSCEAGGQKVSFRLDVTEPSVVFAKEQPARSEVQAVAGSSATLSCEVAQAQTEVTWYKDGKKLSSSSKVRVEAKGCTRKLVVQQAGKADAGEYSCEAGGQKVSFRLDIAEPMVVFAKEQPARSEVQAKAGARTTLSCEVAQAQMEVTWYKDGKKLSSSSKVHVEAKGCTRQLVVQQAGKADAGEYSCEAGGQKVSFHLDPEFEPPAPEKPRRREPLVVREHEDIILTATLATPSVATVTWFKDGVEIRRSKRHEMASLGDTHTLTMRGAQTLDSAVYSCRVGTEGQDFPVQVEEVAAKFCRPLEPVSGDLGGTVTLVCELSPAQAEVVWRRGSTQLRAGKRFQMAAAGPRRSLTVSGLRAEDAGEYVCESRDDHTSAMLTVIVPRVVKFTSGLSAVVAEEGSEATFQCVVTPSDVAVTWFRDGVQLQSSEKFLISQKGASHSLTILSLALEDAGQVTAQAEGIQSTAALRVREAPVLFRKKLEPQTVEERSSVTMEVELTRPWPEVKWTRNAVALASGEKVEIHAEGARHRLVLHGVGFADRGFYGCETPDDKTQAKLTVEMRQVRLVRGLQAVEAQEQGTATMEVELSHADVEGNWTRDGLRLQPGPNCQLAVHGPTHTLTLSRLQRQDGGLVAFRAEGVHTSAHLVVTELPVKFVRPLQDVVATEKEKVALDCELSRPNVDVRWLKDNVELRVSKTMGMMAQGACRSLVIYRCELGDQGVYVCDAHDAQSSASLKVQGRTYTLIYRRVLVEDAGEIKFVAENAESRAQLRVKELPVSILRPLRDKIAMEKHRGVLECQMSRASAQVRWFKGSVELHPGAKYEMVSDGLYRKLVINAVQPEDEDTYTCDAGDVKTSAQFFVEEQSIVVVRGLQDVTVMEPAPAWFECETSIPSVRPAKWLLGKTVLQAGPDVGIEQEGTVHRLTLRRTYSTMTGPVHFTIGKSRSTASLVVSDIPVVLTRPLEPKVGREMQSVVLSCDFKPPPKAVQWYKEETPLAPSSKFKMRLEGHMAELRVLRLTPDDAGVYRCQAGSAQSSAEVTVEERKVTVTQPLEDVEVAEEGRACFSCELSHEDEEVDWLLNGTPVFNDSFHEITHEGRRHTLVLKRVRQADRGTVSISSPKVAASAHLAVRGKPVVFLKALDDVSAEERGRLTLQCEVSDHQAHVVWRKDGVELGPSDKYDFLHTAGTRGLVVHSLTREDAGLYTCDVGTDETRARVSVHELHVGITKRLKTVEVLEGESCSFECILSREDTGDVAEWTVSGKTVGSSGRFCATRQGRKYTLAIRDAVPSDAGEVVFSVRGLTSKASLIVKERSVDIMKPLEDQQAMLGEDVVLRCELSREGTPVRWLKDGKAIRKSQKYDLLTEGTRASLVIHAATLKDSGKYTCETESSKSTASLQVEEKANRFTEPLADLHVEEKGTATFTCKTERPAVSVAWRKGLTELQASGKHAPSQEGLTLRLTISALEKADSDTYTCDIGQAQSQARLLVKGQKVLIIEDLEDAEVQEGSSATFCCRISPADYKPVHWFLDKTPLSANELNEIEAQPGGYHVLTLRQLALKDSGTVHFEAGDQRTSAALQVTEKPSVFSQGLTDATVTEGEDLTLVCETSVSDSPVCWTKDGKPLRPSARCWLTYEGRRAQLVITETTLQDSGRYKCEAAGAWSSSIVRVHALPAEFIGRLRSKEVTEGTTATFRCELSKEAPVEWKKGPETLRAGDRVSLRQDGAVCELEIRELTAEDAGEYSCVCGQEKTSATLTVRALPAEFTRRLRSKEATEGTTVTLHCELSKAAPVEWRKGPETLRAGARVSLRQEGAVCELEIRELTVEDAGEYLCVCGQERTSATLSIRALPAKFTKGLKKEEAVEGATAILRCELSKAAPVEWKKGPETLRAGARVSLRQEGAVCELEIRDLTVEDAGEYSCVCRQERTSATLAVRALPASFKKGLKKEEATEGATVTLCCELSKAAPVEWRKGLETLRAGDRVSLRQEGAVCELEIRDLTVEDAGEYSCMCGQEKTSATLAVRALPAKFAKGLRKEEATEGTTVTLRCELSKAAPVEWRKGPETLRAGARVSLKQDGAVCELEIRELTVEDAGEYSSLPAKFMKGLKKEEAVEGAIAKLRCELSKAAPVEWKKGPETLRAGARVSLRQDGAVCELEIRDLTVEDAGEYSCVCGQEKTSATLAVRALPAKFTKGLKKEEAVEGATAKLRCELSKAAPVEWRKGPETLRAGARVSLRQEGAVCELEIRGLTVEDAGEYLCMCGHERTSATLAIRALPAKFTKGLKKEEATEGATAKLRCELSKAAPVEWKKGPETLRAGDRVSLRQDGAVCELEIRDLTVEDAGEYLCMCGQEKTSATLAVRVLPTSFTKHLRNKKATEGATATLHCELSKAAPVEWRKGPELLKYTDIVSPGQNGAACELEIRDLGGGTSATLMSRVKTAQLKTKEATEGATATLRCELSKAAPVEWRKGPEPVRAGDRVIQRQEGAVCELAIRELTVEDAGEYSCVCGQEKTSATLAVRALPAKFAKGLGKEEAMEGATAILCCELSKAAPVEWRKGPKTLRAGGRVSLRQEGAVCELEIRDLTVEDAGEYSCVCGQEKTSATLAVRALPTKFTKGLKKEEAMEGATVMLRCELSKAAPVEWRKGPETLRAGDRLRVRQDGAVCELEIHDLTMEDAGEYSCICGQEKTSATLAVRALPAKFTKGLKKEEATEGATAILRCELSKAAPVEWRKGPETLRAGDRVRVKQEGAVCELEIRGLTVEDAGEYSCMCGQEKTSATVAVRALPAKFLKGLRKEEATEGATAKLRCELSKAAPVEWKKGPETLRAGDRLVSLRQEGAVCELEIRELTADDAGEYSCVCGQEKTSATLAIRGKDCVWPGRAGFGVTDFMSPCTHPTFPPHLTAPVRFLRELQAQEVDEGTTARLRCELSRAGSSVEWRKGSLQLFPCAKYQMVLEGTAAELLVHGAEQEDAGLYTCDTGHAQSTASLSVRAPRPVFKTELQSAEQEVGGVARLCCQLSDSEAGAPVLWLKEGVELHMSPKYEMQRQGATCELLIHGLEAKDMGEYSCMVGSQKTLAFLKVKEPEVTIVRGLVDTEVQADGEAEFSCEVSQAGVDVEWRLQGLPLQSNEVTEVAVQGGRTHILRLKSVTPEDAGTVSFHVGRHTSSAQLTVRVPEVTILEPLQDTQLSEGQDAHFWCRLSRALGQEAHWALGGVPLQANEMNDITVEHGTLHSLTLHKVVFPRPPVPCTGSLVSRAKLLVKAKNTVVRGLENVEAPEGGEALFECVLSQPEVAAHTWLLDDEPVHTSDNAEVVYFENGLRHLLLLKNLRPQDSCRVTFLVGDMVTSAFLTVRGWRLEVLEAPQDVTVRAGGQASFSCTLSETVPVGEATWYINGASVQPDDADWTVTADGSHHALLLHRAQPQHAGEVTFAAHDAVASARLTVLGLPDPPEDAEVVGRSGSSVTLSWVAPTSDGGGGLRGYRVEMKAAATGEWQLCHDLVPGPECVVAGLAPGETYRFRVAAVGPAGAGEPVYLPQMVKLAEPLEPRPAAPAPESRQVAAGEDVCLECEVAEAGEVVWLKGTEHVQPSGRFQLLQQGQRQMLLIRGFSTEDQGEYRCAPARDSASGSATAFQVVLTPESGEEVPAQPSLPPEAAQEGDLHLLWEALARKRRMSREPTLDSISELPEEDGRPQGPRQEAEEAVPDLSEEYSTADELARTGEADLSHTSSDDESRAGTPSLVSYLKKAGRPSPSPLASKVTPSGKPQEKQQEKPPAVYPPPGDLSAGDLSDPTLDQAAVKIQAAFKGYKVRKEMQQQEGPVLRCTFGDTVAQVGDVLHLECVVSSKTDVRARWLKDGVELTDSRHHHIDQLADGTCSLLVTSLGRADAGRYTCQVSNKFGHVAHSATVVVSGTESENESSSGGELDDTFRRAARRLHRLFRTKGPEEVSDEEIFFSADEGKAEPEEPGDWQTYREDEHSICICFETLAEARQAASRFQEMFGVLGISVDVSLSELGPRRVEMRIGKVAPAPSAPLEPVLAAEAAPVFLTELQNQEVLDGYPVSFDCVVTGQPVPTVRWFKDGRMLEEDDHYMISEDQQGGHQLIITAVVPADMGVYRCLAENSVGVSSTKAELRVDLTSTDYDTAADATETSSYFSAQGYLSSREQEGTESTSEEGQLPQVVEELKDLQVAPGTRLAKFQLKVKGYPTPRLYWFKDGQPLTASAHIRMADRKMLHTLEVVSVTSEDAGQYSAYISNTVGAAYSSARLLVRGPDEPEEKPALDARQQLVPPRFLEKFTSKKVKKGSSITFSVKVEGSPPPAVHWLREEAEQGVLWISRHTPGYTVASSAQQHSLVLLDVGRQHQGTYTCIASNAAGQALCSAGLHVSGREWAWEPGQCGQRAGISSPSRTQAVAAQMSEPATFTDLAGQKKGTSRVAEARSHLSLAEVGTEEFLKKLTSQITEMVSAKITQAKLQVPGVDSDEESKTPSASPRHGRSRPSSSVQESSSESEDGDSRGEIFDIYVQDAILLREGQYVEVLDSAHPLRWLVRTKPTKNSPSRQGWVSPAYLDKRLKLSPEWGPAEAPEFPGEALSEDEYKTRLSAIIRDLLSSEQSFVGELQFLQSHHMQYLDRCPHVPAAVASQKAVIFRNVQDIGHFHSSFLQELRSCDTDDDVAMCFIKNQAAFEKYLEFLVGRVQAESVMVSTAVQEFYKKYTEEVLSAADPSQPPPPPLQHFLEQPVERVQQYQALLKELIRNKARNGQNCALLEQAYAVVSALPQRAENQLHVSLMENYPGTLEALGEPIRQGHFIVWEGAPGARMPWKGHHRHVFLFRNHLVVCKPRRDSRTDTFSYVFRNMMKLSSIDLNDQVEGDDRAFEIWHEREDSVRKYLLQARTVITKNSWVKEICGIQQRLALPIWRPPDFEEELADCTAELGETVKLACRVTGTPKPIVSWYKDGKPVEVDPHHILIEDPDGSCALILDNLTGADSGQYMCFAASAAGNASTLGKILVQVPPRFVNKVRAMPFVDGEDAQITCTIEGAPYPQIRWYKDGALLTPGGKYQTLSEPRSGLLVLEIRAAGTEDLGIYECELVNRLGSKRSRAELLMQSPVLQAREQHRVERLAAVEVTEQETKVPKKTVIIEETITTVVKSPRGRRQSPSKSPSRYGHPTSLPRPGLLAPELPPSPEASRPSRPEAEPGRRPAVPTLFVTEPETHTAGPPGGTRPPPKWVEVEETIEVRVKKTGSKGASLARETPGSSEQLHFTLPGRVSGRDPNTNNSNNKLLTQEPPAAVTVGEPLIVCVETGPESPEPSPPWGAEEGALLEEGERDAYEVEEPLGADGLQGRDPKILTHHGRALTLADLEDYVPREGETFGCSGPRPSAADDPPCEISVLQREISEPTVGQPVLLNVGRPPDSRAPPGCFGRMPRSREAFPSGPQGRGPTGVSFCFREAQAGGAATQKPSFCTQVQRSADSGQSSFKTKVSTQTVSFGTVGETVTLHIRPDRDMDPSPSQG</sequence>
<dbReference type="PANTHER" id="PTHR35971">
    <property type="entry name" value="SI:DKEY-31G6.6"/>
    <property type="match status" value="1"/>
</dbReference>
<evidence type="ECO:0000256" key="11">
    <source>
        <dbReference type="ARBA" id="ARBA00022737"/>
    </source>
</evidence>
<feature type="domain" description="Ig-like" evidence="25">
    <location>
        <begin position="3144"/>
        <end position="3230"/>
    </location>
</feature>
<feature type="domain" description="Ig-like" evidence="25">
    <location>
        <begin position="4017"/>
        <end position="4100"/>
    </location>
</feature>
<dbReference type="SUPFAM" id="SSF48726">
    <property type="entry name" value="Immunoglobulin"/>
    <property type="match status" value="62"/>
</dbReference>
<dbReference type="FunFam" id="2.60.40.10:FF:001103">
    <property type="entry name" value="Obscurin, cytoskeletal calmodulin and titin-interacting RhoGEF"/>
    <property type="match status" value="1"/>
</dbReference>
<feature type="domain" description="Ig-like" evidence="25">
    <location>
        <begin position="4616"/>
        <end position="4700"/>
    </location>
</feature>
<keyword evidence="15" id="KW-0460">Magnesium</keyword>
<feature type="compositionally biased region" description="Low complexity" evidence="22">
    <location>
        <begin position="891"/>
        <end position="911"/>
    </location>
</feature>
<keyword evidence="28" id="KW-1185">Reference proteome</keyword>
<feature type="region of interest" description="Disordered" evidence="22">
    <location>
        <begin position="7037"/>
        <end position="7056"/>
    </location>
</feature>
<evidence type="ECO:0000259" key="25">
    <source>
        <dbReference type="PROSITE" id="PS50835"/>
    </source>
</evidence>
<dbReference type="FunFam" id="2.60.40.10:FF:000228">
    <property type="entry name" value="obscurin isoform X4"/>
    <property type="match status" value="13"/>
</dbReference>
<comment type="catalytic activity">
    <reaction evidence="20">
        <text>L-threonyl-[protein] + ATP = O-phospho-L-threonyl-[protein] + ADP + H(+)</text>
        <dbReference type="Rhea" id="RHEA:46608"/>
        <dbReference type="Rhea" id="RHEA-COMP:11060"/>
        <dbReference type="Rhea" id="RHEA-COMP:11605"/>
        <dbReference type="ChEBI" id="CHEBI:15378"/>
        <dbReference type="ChEBI" id="CHEBI:30013"/>
        <dbReference type="ChEBI" id="CHEBI:30616"/>
        <dbReference type="ChEBI" id="CHEBI:61977"/>
        <dbReference type="ChEBI" id="CHEBI:456216"/>
        <dbReference type="EC" id="2.7.11.1"/>
    </reaction>
</comment>
<feature type="domain" description="Ig-like" evidence="25">
    <location>
        <begin position="110"/>
        <end position="200"/>
    </location>
</feature>
<evidence type="ECO:0000256" key="8">
    <source>
        <dbReference type="ARBA" id="ARBA00022553"/>
    </source>
</evidence>
<dbReference type="SMART" id="SM00015">
    <property type="entry name" value="IQ"/>
    <property type="match status" value="1"/>
</dbReference>
<keyword evidence="18" id="KW-0539">Nucleus</keyword>
<dbReference type="FunFam" id="2.60.40.10:FF:000866">
    <property type="entry name" value="Obscurin, cytoskeletal calmodulin and titin-interacting RhoGEF"/>
    <property type="match status" value="1"/>
</dbReference>
<keyword evidence="19" id="KW-0393">Immunoglobulin domain</keyword>
<feature type="domain" description="Ig-like" evidence="25">
    <location>
        <begin position="1943"/>
        <end position="2021"/>
    </location>
</feature>
<dbReference type="SUPFAM" id="SSF50729">
    <property type="entry name" value="PH domain-like"/>
    <property type="match status" value="1"/>
</dbReference>
<feature type="domain" description="Ig-like" evidence="25">
    <location>
        <begin position="1667"/>
        <end position="1745"/>
    </location>
</feature>
<feature type="domain" description="Ig-like" evidence="25">
    <location>
        <begin position="5648"/>
        <end position="5739"/>
    </location>
</feature>
<keyword evidence="17" id="KW-1015">Disulfide bond</keyword>
<dbReference type="Ensembl" id="ENSBIXT00000037838.1">
    <property type="protein sequence ID" value="ENSBIXP00000022625.1"/>
    <property type="gene ID" value="ENSBIXG00000002127.1"/>
</dbReference>
<evidence type="ECO:0000256" key="3">
    <source>
        <dbReference type="ARBA" id="ARBA00004496"/>
    </source>
</evidence>
<reference evidence="27" key="3">
    <citation type="submission" date="2025-09" db="UniProtKB">
        <authorList>
            <consortium name="Ensembl"/>
        </authorList>
    </citation>
    <scope>IDENTIFICATION</scope>
</reference>
<feature type="domain" description="Ig-like" evidence="25">
    <location>
        <begin position="6118"/>
        <end position="6214"/>
    </location>
</feature>
<feature type="domain" description="Ig-like" evidence="25">
    <location>
        <begin position="3592"/>
        <end position="3675"/>
    </location>
</feature>
<dbReference type="SMART" id="SM00406">
    <property type="entry name" value="IGv"/>
    <property type="match status" value="21"/>
</dbReference>
<feature type="domain" description="Ig-like" evidence="25">
    <location>
        <begin position="2788"/>
        <end position="2879"/>
    </location>
</feature>
<keyword evidence="11" id="KW-0677">Repeat</keyword>
<dbReference type="Pfam" id="PF00612">
    <property type="entry name" value="IQ"/>
    <property type="match status" value="1"/>
</dbReference>
<evidence type="ECO:0000259" key="24">
    <source>
        <dbReference type="PROSITE" id="PS50010"/>
    </source>
</evidence>
<dbReference type="PANTHER" id="PTHR35971:SF4">
    <property type="entry name" value="OBSCURIN"/>
    <property type="match status" value="1"/>
</dbReference>
<dbReference type="FunFam" id="2.60.40.10:FF:000523">
    <property type="entry name" value="obscurin isoform X4"/>
    <property type="match status" value="1"/>
</dbReference>
<dbReference type="Proteomes" id="UP000314981">
    <property type="component" value="Chromosome 7"/>
</dbReference>
<evidence type="ECO:0000256" key="22">
    <source>
        <dbReference type="SAM" id="MobiDB-lite"/>
    </source>
</evidence>
<feature type="compositionally biased region" description="Low complexity" evidence="22">
    <location>
        <begin position="6315"/>
        <end position="6334"/>
    </location>
</feature>
<feature type="region of interest" description="Disordered" evidence="22">
    <location>
        <begin position="5502"/>
        <end position="5541"/>
    </location>
</feature>
<evidence type="ECO:0000256" key="4">
    <source>
        <dbReference type="ARBA" id="ARBA00006692"/>
    </source>
</evidence>
<feature type="domain" description="Ig-like" evidence="25">
    <location>
        <begin position="3241"/>
        <end position="3319"/>
    </location>
</feature>
<dbReference type="InterPro" id="IPR011993">
    <property type="entry name" value="PH-like_dom_sf"/>
</dbReference>
<feature type="domain" description="Ig-like" evidence="25">
    <location>
        <begin position="3929"/>
        <end position="4012"/>
    </location>
</feature>
<feature type="domain" description="Ig-like" evidence="25">
    <location>
        <begin position="4440"/>
        <end position="4523"/>
    </location>
</feature>
<feature type="domain" description="Ig-like" evidence="25">
    <location>
        <begin position="1023"/>
        <end position="1101"/>
    </location>
</feature>
<dbReference type="FunFam" id="2.60.40.10:FF:000380">
    <property type="entry name" value="obscurin isoform X3"/>
    <property type="match status" value="1"/>
</dbReference>
<dbReference type="FunFam" id="2.60.40.10:FF:001212">
    <property type="entry name" value="Obscurin, cytoskeletal calmodulin and titin-interacting RhoGEF"/>
    <property type="match status" value="1"/>
</dbReference>
<evidence type="ECO:0000256" key="10">
    <source>
        <dbReference type="ARBA" id="ARBA00022723"/>
    </source>
</evidence>
<keyword evidence="13" id="KW-0418">Kinase</keyword>
<feature type="region of interest" description="Disordered" evidence="22">
    <location>
        <begin position="884"/>
        <end position="911"/>
    </location>
</feature>
<feature type="domain" description="Fibronectin type-III" evidence="26">
    <location>
        <begin position="514"/>
        <end position="611"/>
    </location>
</feature>
<dbReference type="InterPro" id="IPR036179">
    <property type="entry name" value="Ig-like_dom_sf"/>
</dbReference>
<evidence type="ECO:0000256" key="12">
    <source>
        <dbReference type="ARBA" id="ARBA00022741"/>
    </source>
</evidence>
<dbReference type="InterPro" id="IPR000219">
    <property type="entry name" value="DH_dom"/>
</dbReference>
<feature type="compositionally biased region" description="Polar residues" evidence="22">
    <location>
        <begin position="7100"/>
        <end position="7111"/>
    </location>
</feature>
<feature type="domain" description="Ig-like" evidence="25">
    <location>
        <begin position="5186"/>
        <end position="5272"/>
    </location>
</feature>
<keyword evidence="9" id="KW-0808">Transferase</keyword>
<feature type="domain" description="Ig-like" evidence="25">
    <location>
        <begin position="3415"/>
        <end position="3498"/>
    </location>
</feature>
<evidence type="ECO:0000313" key="28">
    <source>
        <dbReference type="Proteomes" id="UP000314981"/>
    </source>
</evidence>
<feature type="region of interest" description="Disordered" evidence="22">
    <location>
        <begin position="7068"/>
        <end position="7118"/>
    </location>
</feature>
<dbReference type="SMART" id="SM00325">
    <property type="entry name" value="RhoGEF"/>
    <property type="match status" value="1"/>
</dbReference>
<dbReference type="FunFam" id="2.60.40.10:FF:000965">
    <property type="entry name" value="Obscurin, cytoskeletal calmodulin and titin-interacting RhoGEF"/>
    <property type="match status" value="1"/>
</dbReference>
<evidence type="ECO:0000313" key="27">
    <source>
        <dbReference type="Ensembl" id="ENSBIXP00000022625.1"/>
    </source>
</evidence>
<keyword evidence="6" id="KW-0963">Cytoplasm</keyword>